<evidence type="ECO:0000256" key="1">
    <source>
        <dbReference type="ARBA" id="ARBA00022737"/>
    </source>
</evidence>
<dbReference type="Proteomes" id="UP000215335">
    <property type="component" value="Unassembled WGS sequence"/>
</dbReference>
<dbReference type="OrthoDB" id="194358at2759"/>
<feature type="repeat" description="ANK" evidence="3">
    <location>
        <begin position="207"/>
        <end position="239"/>
    </location>
</feature>
<evidence type="ECO:0000313" key="5">
    <source>
        <dbReference type="Proteomes" id="UP000215335"/>
    </source>
</evidence>
<dbReference type="PROSITE" id="PS50297">
    <property type="entry name" value="ANK_REP_REGION"/>
    <property type="match status" value="6"/>
</dbReference>
<keyword evidence="5" id="KW-1185">Reference proteome</keyword>
<dbReference type="InterPro" id="IPR002110">
    <property type="entry name" value="Ankyrin_rpt"/>
</dbReference>
<dbReference type="AlphaFoldDB" id="A0A232FDQ2"/>
<gene>
    <name evidence="4" type="ORF">TSAR_006805</name>
</gene>
<accession>A0A232FDQ2</accession>
<dbReference type="InterPro" id="IPR036770">
    <property type="entry name" value="Ankyrin_rpt-contain_sf"/>
</dbReference>
<dbReference type="EMBL" id="NNAY01000358">
    <property type="protein sequence ID" value="OXU28916.1"/>
    <property type="molecule type" value="Genomic_DNA"/>
</dbReference>
<evidence type="ECO:0000256" key="3">
    <source>
        <dbReference type="PROSITE-ProRule" id="PRU00023"/>
    </source>
</evidence>
<reference evidence="4 5" key="1">
    <citation type="journal article" date="2017" name="Curr. Biol.">
        <title>The Evolution of Venom by Co-option of Single-Copy Genes.</title>
        <authorList>
            <person name="Martinson E.O."/>
            <person name="Mrinalini"/>
            <person name="Kelkar Y.D."/>
            <person name="Chang C.H."/>
            <person name="Werren J.H."/>
        </authorList>
    </citation>
    <scope>NUCLEOTIDE SEQUENCE [LARGE SCALE GENOMIC DNA]</scope>
    <source>
        <strain evidence="4 5">Alberta</strain>
        <tissue evidence="4">Whole body</tissue>
    </source>
</reference>
<dbReference type="Gene3D" id="1.25.40.20">
    <property type="entry name" value="Ankyrin repeat-containing domain"/>
    <property type="match status" value="3"/>
</dbReference>
<proteinExistence type="predicted"/>
<feature type="repeat" description="ANK" evidence="3">
    <location>
        <begin position="174"/>
        <end position="206"/>
    </location>
</feature>
<dbReference type="PROSITE" id="PS50088">
    <property type="entry name" value="ANK_REPEAT"/>
    <property type="match status" value="6"/>
</dbReference>
<feature type="repeat" description="ANK" evidence="3">
    <location>
        <begin position="240"/>
        <end position="272"/>
    </location>
</feature>
<comment type="caution">
    <text evidence="4">The sequence shown here is derived from an EMBL/GenBank/DDBJ whole genome shotgun (WGS) entry which is preliminary data.</text>
</comment>
<keyword evidence="1" id="KW-0677">Repeat</keyword>
<dbReference type="SMART" id="SM00248">
    <property type="entry name" value="ANK"/>
    <property type="match status" value="6"/>
</dbReference>
<protein>
    <submittedName>
        <fullName evidence="4">Uncharacterized protein</fullName>
    </submittedName>
</protein>
<name>A0A232FDQ2_9HYME</name>
<feature type="repeat" description="ANK" evidence="3">
    <location>
        <begin position="273"/>
        <end position="305"/>
    </location>
</feature>
<organism evidence="4 5">
    <name type="scientific">Trichomalopsis sarcophagae</name>
    <dbReference type="NCBI Taxonomy" id="543379"/>
    <lineage>
        <taxon>Eukaryota</taxon>
        <taxon>Metazoa</taxon>
        <taxon>Ecdysozoa</taxon>
        <taxon>Arthropoda</taxon>
        <taxon>Hexapoda</taxon>
        <taxon>Insecta</taxon>
        <taxon>Pterygota</taxon>
        <taxon>Neoptera</taxon>
        <taxon>Endopterygota</taxon>
        <taxon>Hymenoptera</taxon>
        <taxon>Apocrita</taxon>
        <taxon>Proctotrupomorpha</taxon>
        <taxon>Chalcidoidea</taxon>
        <taxon>Pteromalidae</taxon>
        <taxon>Pteromalinae</taxon>
        <taxon>Trichomalopsis</taxon>
    </lineage>
</organism>
<dbReference type="STRING" id="543379.A0A232FDQ2"/>
<dbReference type="Pfam" id="PF12796">
    <property type="entry name" value="Ank_2"/>
    <property type="match status" value="2"/>
</dbReference>
<keyword evidence="2 3" id="KW-0040">ANK repeat</keyword>
<dbReference type="SUPFAM" id="SSF48403">
    <property type="entry name" value="Ankyrin repeat"/>
    <property type="match status" value="1"/>
</dbReference>
<dbReference type="PANTHER" id="PTHR24173:SF74">
    <property type="entry name" value="ANKYRIN REPEAT DOMAIN-CONTAINING PROTEIN 16"/>
    <property type="match status" value="1"/>
</dbReference>
<feature type="repeat" description="ANK" evidence="3">
    <location>
        <begin position="34"/>
        <end position="66"/>
    </location>
</feature>
<evidence type="ECO:0000313" key="4">
    <source>
        <dbReference type="EMBL" id="OXU28916.1"/>
    </source>
</evidence>
<dbReference type="PANTHER" id="PTHR24173">
    <property type="entry name" value="ANKYRIN REPEAT CONTAINING"/>
    <property type="match status" value="1"/>
</dbReference>
<sequence>MDRQQLIAQPSRVHQIKKSSEFLEHQQRAAPVVNQDILLHSAVLEQNEKVVKFLLKHGADANVRIRFGKEPMQNLSAEPNPEMREVFYRYRSTSINSTDCCWLNLSLGTRYTLSPYTGRMNKSASNLSRKYRSFHRDSKNRNPTPMHVAAANGNRGILELLLNHGGDVNLELEGDYTALSIAILRRHFDIAEMLIKQGADVNYRGRSGKSPLQFAVKSKQIEMVQLLLRNGADVKSRTEHGVTALHIAVERKLEDVVELLLKNGSDVNAKTRTGVTPLHCAAVKGQTEITEMILRYGGDPSVIMKKGEIDVTPLLWVTESEKRRITEIINRYVAVAKSNKGGYCSRMIKKVWKNIAGKKCIFS</sequence>
<dbReference type="Pfam" id="PF00023">
    <property type="entry name" value="Ank"/>
    <property type="match status" value="1"/>
</dbReference>
<dbReference type="PRINTS" id="PR01415">
    <property type="entry name" value="ANKYRIN"/>
</dbReference>
<evidence type="ECO:0000256" key="2">
    <source>
        <dbReference type="ARBA" id="ARBA00023043"/>
    </source>
</evidence>
<feature type="repeat" description="ANK" evidence="3">
    <location>
        <begin position="141"/>
        <end position="173"/>
    </location>
</feature>